<feature type="transmembrane region" description="Helical" evidence="1">
    <location>
        <begin position="515"/>
        <end position="538"/>
    </location>
</feature>
<feature type="transmembrane region" description="Helical" evidence="1">
    <location>
        <begin position="9"/>
        <end position="25"/>
    </location>
</feature>
<name>A0ABW0WH89_STRNO</name>
<comment type="caution">
    <text evidence="3">The sequence shown here is derived from an EMBL/GenBank/DDBJ whole genome shotgun (WGS) entry which is preliminary data.</text>
</comment>
<dbReference type="SUPFAM" id="SSF52540">
    <property type="entry name" value="P-loop containing nucleoside triphosphate hydrolases"/>
    <property type="match status" value="1"/>
</dbReference>
<proteinExistence type="predicted"/>
<dbReference type="EMBL" id="JBHSOE010000021">
    <property type="protein sequence ID" value="MFC5656853.1"/>
    <property type="molecule type" value="Genomic_DNA"/>
</dbReference>
<evidence type="ECO:0000313" key="4">
    <source>
        <dbReference type="Proteomes" id="UP001596065"/>
    </source>
</evidence>
<feature type="transmembrane region" description="Helical" evidence="1">
    <location>
        <begin position="629"/>
        <end position="647"/>
    </location>
</feature>
<sequence>MRVRGLKRLGAVVYVVLVAGLLVYFRQAEPDRADQRASVIGVLIALLGVPAAVHTLWQMWRGERASERSSFPLEEAAGQLAVAVRNQWEAEATLRRVDDPYPLPVAWRAADQELAVPWSELVDMARAWPGGPPGDPAHWPPDSSGLGGQDGAIGDVFGNRVPTRRLVVLGEPGAGKSVLLVRLLQDLLARRTGDEPVPVLFSLASWDPHEPLQKWLADQLRGHYPGLRATVIGPAGGTAGDLAGALLESGRVLPLLDGFDELPEHLHFLALDALNRALPARRPLVLATRSAAYRAVVGGPGPTLRLNGAAVIQLLPLAPERAAAYLRRDAGGPHTPGAARWDAVVDQLGTDSPVGQALSTPLGLFLARTIYNPRPGTGRADFAPHPDELCDRQAFPDRAAVARHLFQSFIPAAYAPDGPQPPRWSAAQAQRAFTFLARFQEAHCHGSPDLAWWELRRAVPGGVPCLVGGLVLGLAWGLAGAVGDSWTVKVLSVVSGGAAGAVIGRRAYGRSVTAFLFGLVGVFVGGLVFALVGAGAVWVSGESGAVVGCFVGVVLGCLMFRPTRRSTAPSAGRQQLREGLVGGFWGLAVMAVTAAGWVLVDYDLIGVFLGGFCGGFAGELVGRRVRRQAGGFVVGFVGGAAGAWPFGDRVLGGMLSGLVCGGLAVVAYGTGRGLGSRTPDPTSSIGASRLFAADRRAFLVVGLVLAAVAGAVFGILFATPVGDEFGLGSSAEEAGVRFRIVLAVVTGAAIAPLLGAAAAAWPHLVIARTYLTMRRHLPRELMTFLRDAHEHRGVLRQVGPVYQFRHMDLQRHLARPR</sequence>
<keyword evidence="1" id="KW-1133">Transmembrane helix</keyword>
<feature type="transmembrane region" description="Helical" evidence="1">
    <location>
        <begin position="485"/>
        <end position="503"/>
    </location>
</feature>
<evidence type="ECO:0000259" key="2">
    <source>
        <dbReference type="PROSITE" id="PS50837"/>
    </source>
</evidence>
<feature type="transmembrane region" description="Helical" evidence="1">
    <location>
        <begin position="653"/>
        <end position="675"/>
    </location>
</feature>
<feature type="transmembrane region" description="Helical" evidence="1">
    <location>
        <begin position="458"/>
        <end position="479"/>
    </location>
</feature>
<keyword evidence="1" id="KW-0472">Membrane</keyword>
<evidence type="ECO:0000256" key="1">
    <source>
        <dbReference type="SAM" id="Phobius"/>
    </source>
</evidence>
<feature type="transmembrane region" description="Helical" evidence="1">
    <location>
        <begin position="738"/>
        <end position="766"/>
    </location>
</feature>
<feature type="transmembrane region" description="Helical" evidence="1">
    <location>
        <begin position="604"/>
        <end position="622"/>
    </location>
</feature>
<feature type="transmembrane region" description="Helical" evidence="1">
    <location>
        <begin position="696"/>
        <end position="718"/>
    </location>
</feature>
<dbReference type="Pfam" id="PF05729">
    <property type="entry name" value="NACHT"/>
    <property type="match status" value="1"/>
</dbReference>
<accession>A0ABW0WH89</accession>
<gene>
    <name evidence="3" type="ORF">ACFP3J_15340</name>
</gene>
<feature type="transmembrane region" description="Helical" evidence="1">
    <location>
        <begin position="37"/>
        <end position="57"/>
    </location>
</feature>
<dbReference type="PROSITE" id="PS50837">
    <property type="entry name" value="NACHT"/>
    <property type="match status" value="1"/>
</dbReference>
<feature type="domain" description="NACHT" evidence="2">
    <location>
        <begin position="164"/>
        <end position="292"/>
    </location>
</feature>
<dbReference type="Gene3D" id="3.40.50.300">
    <property type="entry name" value="P-loop containing nucleotide triphosphate hydrolases"/>
    <property type="match status" value="1"/>
</dbReference>
<evidence type="ECO:0000313" key="3">
    <source>
        <dbReference type="EMBL" id="MFC5656853.1"/>
    </source>
</evidence>
<dbReference type="Proteomes" id="UP001596065">
    <property type="component" value="Unassembled WGS sequence"/>
</dbReference>
<protein>
    <submittedName>
        <fullName evidence="3">NACHT domain-containing protein</fullName>
    </submittedName>
</protein>
<dbReference type="InterPro" id="IPR007111">
    <property type="entry name" value="NACHT_NTPase"/>
</dbReference>
<reference evidence="4" key="1">
    <citation type="journal article" date="2019" name="Int. J. Syst. Evol. Microbiol.">
        <title>The Global Catalogue of Microorganisms (GCM) 10K type strain sequencing project: providing services to taxonomists for standard genome sequencing and annotation.</title>
        <authorList>
            <consortium name="The Broad Institute Genomics Platform"/>
            <consortium name="The Broad Institute Genome Sequencing Center for Infectious Disease"/>
            <person name="Wu L."/>
            <person name="Ma J."/>
        </authorList>
    </citation>
    <scope>NUCLEOTIDE SEQUENCE [LARGE SCALE GENOMIC DNA]</scope>
    <source>
        <strain evidence="4">KCTC 5701</strain>
    </source>
</reference>
<feature type="transmembrane region" description="Helical" evidence="1">
    <location>
        <begin position="580"/>
        <end position="598"/>
    </location>
</feature>
<feature type="transmembrane region" description="Helical" evidence="1">
    <location>
        <begin position="544"/>
        <end position="560"/>
    </location>
</feature>
<dbReference type="RefSeq" id="WP_344349886.1">
    <property type="nucleotide sequence ID" value="NZ_BAAASM010000032.1"/>
</dbReference>
<keyword evidence="4" id="KW-1185">Reference proteome</keyword>
<keyword evidence="1" id="KW-0812">Transmembrane</keyword>
<organism evidence="3 4">
    <name type="scientific">Streptomyces nogalater</name>
    <dbReference type="NCBI Taxonomy" id="38314"/>
    <lineage>
        <taxon>Bacteria</taxon>
        <taxon>Bacillati</taxon>
        <taxon>Actinomycetota</taxon>
        <taxon>Actinomycetes</taxon>
        <taxon>Kitasatosporales</taxon>
        <taxon>Streptomycetaceae</taxon>
        <taxon>Streptomyces</taxon>
    </lineage>
</organism>
<dbReference type="InterPro" id="IPR027417">
    <property type="entry name" value="P-loop_NTPase"/>
</dbReference>